<dbReference type="CDD" id="cd22827">
    <property type="entry name" value="Gal_Rha_Lectin_SUL-I-like"/>
    <property type="match status" value="1"/>
</dbReference>
<dbReference type="Gene3D" id="3.10.100.10">
    <property type="entry name" value="Mannose-Binding Protein A, subunit A"/>
    <property type="match status" value="1"/>
</dbReference>
<dbReference type="SUPFAM" id="SSF50370">
    <property type="entry name" value="Ricin B-like lectins"/>
    <property type="match status" value="1"/>
</dbReference>
<dbReference type="PROSITE" id="PS50041">
    <property type="entry name" value="C_TYPE_LECTIN_2"/>
    <property type="match status" value="1"/>
</dbReference>
<dbReference type="GO" id="GO:0005615">
    <property type="term" value="C:extracellular space"/>
    <property type="evidence" value="ECO:0000318"/>
    <property type="project" value="GO_Central"/>
</dbReference>
<dbReference type="PROSITE" id="PS50228">
    <property type="entry name" value="SUEL_LECTIN"/>
    <property type="match status" value="1"/>
</dbReference>
<evidence type="ECO:0000259" key="6">
    <source>
        <dbReference type="PROSITE" id="PS50070"/>
    </source>
</evidence>
<dbReference type="SUPFAM" id="SSF56436">
    <property type="entry name" value="C-type lectin-like"/>
    <property type="match status" value="1"/>
</dbReference>
<dbReference type="InterPro" id="IPR050759">
    <property type="entry name" value="Serine_protease_kringle"/>
</dbReference>
<keyword evidence="4" id="KW-0732">Signal</keyword>
<dbReference type="InterPro" id="IPR000001">
    <property type="entry name" value="Kringle"/>
</dbReference>
<dbReference type="InterPro" id="IPR000922">
    <property type="entry name" value="Lectin_gal-bd_dom"/>
</dbReference>
<feature type="domain" description="SUEL-type lectin" evidence="7">
    <location>
        <begin position="647"/>
        <end position="734"/>
    </location>
</feature>
<evidence type="ECO:0000256" key="2">
    <source>
        <dbReference type="ARBA" id="ARBA00023157"/>
    </source>
</evidence>
<dbReference type="OrthoDB" id="5917794at2759"/>
<dbReference type="Pfam" id="PF02140">
    <property type="entry name" value="SUEL_Lectin"/>
    <property type="match status" value="1"/>
</dbReference>
<dbReference type="SMART" id="SM00473">
    <property type="entry name" value="PAN_AP"/>
    <property type="match status" value="1"/>
</dbReference>
<feature type="signal peptide" evidence="4">
    <location>
        <begin position="1"/>
        <end position="26"/>
    </location>
</feature>
<dbReference type="CDD" id="cd00108">
    <property type="entry name" value="KR"/>
    <property type="match status" value="1"/>
</dbReference>
<dbReference type="InterPro" id="IPR016186">
    <property type="entry name" value="C-type_lectin-like/link_sf"/>
</dbReference>
<dbReference type="FunFam" id="2.60.120.740:FF:000001">
    <property type="entry name" value="Adhesion G protein-coupled receptor L2"/>
    <property type="match status" value="1"/>
</dbReference>
<dbReference type="Pfam" id="PF00051">
    <property type="entry name" value="Kringle"/>
    <property type="match status" value="1"/>
</dbReference>
<dbReference type="PROSITE" id="PS00021">
    <property type="entry name" value="KRINGLE_1"/>
    <property type="match status" value="1"/>
</dbReference>
<dbReference type="InterPro" id="IPR013806">
    <property type="entry name" value="Kringle-like"/>
</dbReference>
<dbReference type="GO" id="GO:0004175">
    <property type="term" value="F:endopeptidase activity"/>
    <property type="evidence" value="ECO:0000318"/>
    <property type="project" value="GO_Central"/>
</dbReference>
<dbReference type="FunFam" id="2.40.20.10:FF:000025">
    <property type="entry name" value="Plasminogen"/>
    <property type="match status" value="1"/>
</dbReference>
<reference evidence="9" key="2">
    <citation type="submission" date="2025-08" db="UniProtKB">
        <authorList>
            <consortium name="RefSeq"/>
        </authorList>
    </citation>
    <scope>IDENTIFICATION</scope>
    <source>
        <strain evidence="9">S238N-H82</strain>
        <tissue evidence="9">Testes</tissue>
    </source>
</reference>
<dbReference type="InterPro" id="IPR003609">
    <property type="entry name" value="Pan_app"/>
</dbReference>
<feature type="domain" description="Kringle" evidence="6">
    <location>
        <begin position="561"/>
        <end position="639"/>
    </location>
</feature>
<dbReference type="SUPFAM" id="SSF57440">
    <property type="entry name" value="Kringle-like"/>
    <property type="match status" value="1"/>
</dbReference>
<dbReference type="Proteomes" id="UP000001554">
    <property type="component" value="Chromosome 2"/>
</dbReference>
<keyword evidence="8" id="KW-1185">Reference proteome</keyword>
<feature type="disulfide bond" evidence="3">
    <location>
        <begin position="611"/>
        <end position="634"/>
    </location>
</feature>
<dbReference type="Gene3D" id="2.40.20.10">
    <property type="entry name" value="Plasminogen Kringle 4"/>
    <property type="match status" value="1"/>
</dbReference>
<dbReference type="PANTHER" id="PTHR24261">
    <property type="entry name" value="PLASMINOGEN-RELATED"/>
    <property type="match status" value="1"/>
</dbReference>
<gene>
    <name evidence="9" type="primary">LOC118408651</name>
</gene>
<reference evidence="8" key="1">
    <citation type="journal article" date="2020" name="Nat. Ecol. Evol.">
        <title>Deeply conserved synteny resolves early events in vertebrate evolution.</title>
        <authorList>
            <person name="Simakov O."/>
            <person name="Marletaz F."/>
            <person name="Yue J.X."/>
            <person name="O'Connell B."/>
            <person name="Jenkins J."/>
            <person name="Brandt A."/>
            <person name="Calef R."/>
            <person name="Tung C.H."/>
            <person name="Huang T.K."/>
            <person name="Schmutz J."/>
            <person name="Satoh N."/>
            <person name="Yu J.K."/>
            <person name="Putnam N.H."/>
            <person name="Green R.E."/>
            <person name="Rokhsar D.S."/>
        </authorList>
    </citation>
    <scope>NUCLEOTIDE SEQUENCE [LARGE SCALE GENOMIC DNA]</scope>
    <source>
        <strain evidence="8">S238N-H82</strain>
    </source>
</reference>
<dbReference type="AlphaFoldDB" id="A0A9J7KIS6"/>
<keyword evidence="2 3" id="KW-1015">Disulfide bond</keyword>
<keyword evidence="1 3" id="KW-0420">Kringle</keyword>
<dbReference type="Pfam" id="PF00024">
    <property type="entry name" value="PAN_1"/>
    <property type="match status" value="2"/>
</dbReference>
<dbReference type="SUPFAM" id="SSF57414">
    <property type="entry name" value="Hairpin loop containing domain-like"/>
    <property type="match status" value="1"/>
</dbReference>
<dbReference type="InterPro" id="IPR043159">
    <property type="entry name" value="Lectin_gal-bd_sf"/>
</dbReference>
<dbReference type="PROSITE" id="PS50231">
    <property type="entry name" value="RICIN_B_LECTIN"/>
    <property type="match status" value="1"/>
</dbReference>
<dbReference type="GeneID" id="118408651"/>
<feature type="disulfide bond" evidence="3">
    <location>
        <begin position="583"/>
        <end position="622"/>
    </location>
</feature>
<evidence type="ECO:0000256" key="4">
    <source>
        <dbReference type="SAM" id="SignalP"/>
    </source>
</evidence>
<sequence>MPAYCNAGVQVFFRLWLISWLCSAQASRQEDGSGCPLFVSRIVNPTLHEGYGVQTGAKLVVLSEDAFLGGYSRVESYTCEEHDVIDTATNTTPAACAMACTAHGSCEAFVYIRGLGSCSLLPLCVLQQNADSVAYLKMLCGSTLTVLTRDRKFYSNNPYENFENCSIVLKAPDGYVLTMTVSDVDIVNGDYLEGRLLSLMQDFVLKEFCPYGWWAYGESCYYISRVPTTYETAKTSCRNMAAHLADVSSTDEHMFISRHATVKPGEAYWIGLKYRQVEMTARTGADHITAEQAYFDYFTLVPVMTDFVKITLLTVYTQFNNGFLEVQFITAFPDAYELNYALRRFRAKKNTASPVGLQTLSLTASLAQCAAACLEGILSPCYSFNYFHGNRTCQLTDHLTTGADTVPSVGSDFYHHNVQGYRLTIWVPGERCMCVRHRLVSPPLVPVNCDSSLSDQTWLHTPNGAFMNVQTRQCMEILSTNDVVMSPCDPLTASKYFTLKDLSVWQVDGRDVCLGEHSGRVQVVGCNIDPSMAAIVTRKEFEDFVESDPTQSSMCEVKLKLCQIGDGVSYRGTVSVTVTGKTCQRWDSQTPHSHDTTPANYPSSGLVNNYCRNPGDWTGVWCYTTDPSTRWELCAVPVCGTLEQRRVCERETLSIHCPAGQQINIVSALFGRTSSEYCSDGPIYTTNCRSPHSLARVRTSCQGKPSCSVQASYSVFGDPCVGTGKYLEVKFTCIAKRRALETVIVLG</sequence>
<dbReference type="PROSITE" id="PS50070">
    <property type="entry name" value="KRINGLE_2"/>
    <property type="match status" value="1"/>
</dbReference>
<organism evidence="8 9">
    <name type="scientific">Branchiostoma floridae</name>
    <name type="common">Florida lancelet</name>
    <name type="synonym">Amphioxus</name>
    <dbReference type="NCBI Taxonomy" id="7739"/>
    <lineage>
        <taxon>Eukaryota</taxon>
        <taxon>Metazoa</taxon>
        <taxon>Chordata</taxon>
        <taxon>Cephalochordata</taxon>
        <taxon>Leptocardii</taxon>
        <taxon>Amphioxiformes</taxon>
        <taxon>Branchiostomatidae</taxon>
        <taxon>Branchiostoma</taxon>
    </lineage>
</organism>
<dbReference type="Gene3D" id="2.80.10.50">
    <property type="match status" value="1"/>
</dbReference>
<dbReference type="InterPro" id="IPR001304">
    <property type="entry name" value="C-type_lectin-like"/>
</dbReference>
<dbReference type="GO" id="GO:0030246">
    <property type="term" value="F:carbohydrate binding"/>
    <property type="evidence" value="ECO:0007669"/>
    <property type="project" value="InterPro"/>
</dbReference>
<feature type="disulfide bond" evidence="3">
    <location>
        <begin position="562"/>
        <end position="639"/>
    </location>
</feature>
<feature type="chain" id="PRO_5039922127" evidence="4">
    <location>
        <begin position="27"/>
        <end position="747"/>
    </location>
</feature>
<dbReference type="Pfam" id="PF00059">
    <property type="entry name" value="Lectin_C"/>
    <property type="match status" value="1"/>
</dbReference>
<evidence type="ECO:0000259" key="5">
    <source>
        <dbReference type="PROSITE" id="PS50041"/>
    </source>
</evidence>
<dbReference type="Gene3D" id="3.50.4.10">
    <property type="entry name" value="Hepatocyte Growth Factor"/>
    <property type="match status" value="1"/>
</dbReference>
<dbReference type="SMART" id="SM00130">
    <property type="entry name" value="KR"/>
    <property type="match status" value="1"/>
</dbReference>
<dbReference type="InterPro" id="IPR035992">
    <property type="entry name" value="Ricin_B-like_lectins"/>
</dbReference>
<proteinExistence type="predicted"/>
<evidence type="ECO:0000313" key="8">
    <source>
        <dbReference type="Proteomes" id="UP000001554"/>
    </source>
</evidence>
<dbReference type="GO" id="GO:0005102">
    <property type="term" value="F:signaling receptor binding"/>
    <property type="evidence" value="ECO:0000318"/>
    <property type="project" value="GO_Central"/>
</dbReference>
<dbReference type="CDD" id="cd01099">
    <property type="entry name" value="PAN_AP_HGF"/>
    <property type="match status" value="1"/>
</dbReference>
<name>A0A9J7KIS6_BRAFL</name>
<evidence type="ECO:0000259" key="7">
    <source>
        <dbReference type="PROSITE" id="PS50228"/>
    </source>
</evidence>
<protein>
    <submittedName>
        <fullName evidence="9">Uncharacterized protein LOC118408651</fullName>
    </submittedName>
</protein>
<dbReference type="InterPro" id="IPR018056">
    <property type="entry name" value="Kringle_CS"/>
</dbReference>
<feature type="domain" description="C-type lectin" evidence="5">
    <location>
        <begin position="216"/>
        <end position="272"/>
    </location>
</feature>
<dbReference type="PANTHER" id="PTHR24261:SF7">
    <property type="entry name" value="KRINGLE DOMAIN-CONTAINING PROTEIN"/>
    <property type="match status" value="1"/>
</dbReference>
<evidence type="ECO:0000256" key="3">
    <source>
        <dbReference type="PROSITE-ProRule" id="PRU00121"/>
    </source>
</evidence>
<dbReference type="PRINTS" id="PR00018">
    <property type="entry name" value="KRINGLE"/>
</dbReference>
<dbReference type="InterPro" id="IPR038178">
    <property type="entry name" value="Kringle_sf"/>
</dbReference>
<dbReference type="KEGG" id="bfo:118408651"/>
<dbReference type="RefSeq" id="XP_035665404.1">
    <property type="nucleotide sequence ID" value="XM_035809511.1"/>
</dbReference>
<dbReference type="SMART" id="SM00034">
    <property type="entry name" value="CLECT"/>
    <property type="match status" value="1"/>
</dbReference>
<evidence type="ECO:0000256" key="1">
    <source>
        <dbReference type="ARBA" id="ARBA00022572"/>
    </source>
</evidence>
<dbReference type="InterPro" id="IPR016187">
    <property type="entry name" value="CTDL_fold"/>
</dbReference>
<evidence type="ECO:0000313" key="9">
    <source>
        <dbReference type="RefSeq" id="XP_035665404.1"/>
    </source>
</evidence>
<dbReference type="Gene3D" id="2.60.120.740">
    <property type="match status" value="1"/>
</dbReference>
<accession>A0A9J7KIS6</accession>